<evidence type="ECO:0000313" key="3">
    <source>
        <dbReference type="Proteomes" id="UP000734854"/>
    </source>
</evidence>
<protein>
    <recommendedName>
        <fullName evidence="4">HMA domain-containing protein</fullName>
    </recommendedName>
</protein>
<dbReference type="Gene3D" id="3.30.70.100">
    <property type="match status" value="1"/>
</dbReference>
<feature type="compositionally biased region" description="Basic and acidic residues" evidence="1">
    <location>
        <begin position="155"/>
        <end position="172"/>
    </location>
</feature>
<dbReference type="AlphaFoldDB" id="A0A8J5FQR7"/>
<feature type="region of interest" description="Disordered" evidence="1">
    <location>
        <begin position="154"/>
        <end position="173"/>
    </location>
</feature>
<organism evidence="2 3">
    <name type="scientific">Zingiber officinale</name>
    <name type="common">Ginger</name>
    <name type="synonym">Amomum zingiber</name>
    <dbReference type="NCBI Taxonomy" id="94328"/>
    <lineage>
        <taxon>Eukaryota</taxon>
        <taxon>Viridiplantae</taxon>
        <taxon>Streptophyta</taxon>
        <taxon>Embryophyta</taxon>
        <taxon>Tracheophyta</taxon>
        <taxon>Spermatophyta</taxon>
        <taxon>Magnoliopsida</taxon>
        <taxon>Liliopsida</taxon>
        <taxon>Zingiberales</taxon>
        <taxon>Zingiberaceae</taxon>
        <taxon>Zingiber</taxon>
    </lineage>
</organism>
<evidence type="ECO:0008006" key="4">
    <source>
        <dbReference type="Google" id="ProtNLM"/>
    </source>
</evidence>
<dbReference type="PANTHER" id="PTHR46371">
    <property type="entry name" value="OS04G0464100 PROTEIN"/>
    <property type="match status" value="1"/>
</dbReference>
<dbReference type="EMBL" id="JACMSC010000013">
    <property type="protein sequence ID" value="KAG6493148.1"/>
    <property type="molecule type" value="Genomic_DNA"/>
</dbReference>
<accession>A0A8J5FQR7</accession>
<gene>
    <name evidence="2" type="ORF">ZIOFF_048125</name>
</gene>
<comment type="caution">
    <text evidence="2">The sequence shown here is derived from an EMBL/GenBank/DDBJ whole genome shotgun (WGS) entry which is preliminary data.</text>
</comment>
<proteinExistence type="predicted"/>
<dbReference type="Proteomes" id="UP000734854">
    <property type="component" value="Unassembled WGS sequence"/>
</dbReference>
<evidence type="ECO:0000313" key="2">
    <source>
        <dbReference type="EMBL" id="KAG6493148.1"/>
    </source>
</evidence>
<sequence length="222" mass="23602">MHSATASSLMTSMLAISRRGYGWLSEVLLALSTIYVLTEDVKEKFKIKNNAALVAATSSVVAAADLPVHFPISVSIGRCPCSDDGVEKVVLKVAMKDPKRCSKALKTAVGLPGVLSVALDKDCLIVVGDGVDSVALTTILRRKMGTADLVSIGSAEEKKEQKPAEPTKEEKPATVAKFNTMTWQPMPASYYIIFVTGLSPVEDTGIYPKLGTSNAGHTQSQC</sequence>
<name>A0A8J5FQR7_ZINOF</name>
<dbReference type="InterPro" id="IPR044296">
    <property type="entry name" value="HIPP46"/>
</dbReference>
<keyword evidence="3" id="KW-1185">Reference proteome</keyword>
<evidence type="ECO:0000256" key="1">
    <source>
        <dbReference type="SAM" id="MobiDB-lite"/>
    </source>
</evidence>
<reference evidence="2 3" key="1">
    <citation type="submission" date="2020-08" db="EMBL/GenBank/DDBJ databases">
        <title>Plant Genome Project.</title>
        <authorList>
            <person name="Zhang R.-G."/>
        </authorList>
    </citation>
    <scope>NUCLEOTIDE SEQUENCE [LARGE SCALE GENOMIC DNA]</scope>
    <source>
        <tissue evidence="2">Rhizome</tissue>
    </source>
</reference>